<feature type="transmembrane region" description="Helical" evidence="1">
    <location>
        <begin position="12"/>
        <end position="40"/>
    </location>
</feature>
<evidence type="ECO:0000313" key="4">
    <source>
        <dbReference type="Proteomes" id="UP001520140"/>
    </source>
</evidence>
<keyword evidence="1" id="KW-1133">Transmembrane helix</keyword>
<comment type="caution">
    <text evidence="3">The sequence shown here is derived from an EMBL/GenBank/DDBJ whole genome shotgun (WGS) entry which is preliminary data.</text>
</comment>
<keyword evidence="1" id="KW-0472">Membrane</keyword>
<keyword evidence="4" id="KW-1185">Reference proteome</keyword>
<evidence type="ECO:0000313" key="3">
    <source>
        <dbReference type="EMBL" id="MBY6319735.1"/>
    </source>
</evidence>
<gene>
    <name evidence="3" type="ORF">HQ605_02745</name>
</gene>
<protein>
    <submittedName>
        <fullName evidence="3">PH domain-containing protein</fullName>
    </submittedName>
</protein>
<evidence type="ECO:0000259" key="2">
    <source>
        <dbReference type="Pfam" id="PF03703"/>
    </source>
</evidence>
<dbReference type="PANTHER" id="PTHR34473:SF3">
    <property type="entry name" value="TRANSMEMBRANE PROTEIN-RELATED"/>
    <property type="match status" value="1"/>
</dbReference>
<feature type="transmembrane region" description="Helical" evidence="1">
    <location>
        <begin position="46"/>
        <end position="68"/>
    </location>
</feature>
<dbReference type="Proteomes" id="UP001520140">
    <property type="component" value="Unassembled WGS sequence"/>
</dbReference>
<dbReference type="Pfam" id="PF03703">
    <property type="entry name" value="bPH_2"/>
    <property type="match status" value="1"/>
</dbReference>
<keyword evidence="1" id="KW-0812">Transmembrane</keyword>
<organism evidence="3 4">
    <name type="scientific">Rhodococcoides kroppenstedtii</name>
    <dbReference type="NCBI Taxonomy" id="293050"/>
    <lineage>
        <taxon>Bacteria</taxon>
        <taxon>Bacillati</taxon>
        <taxon>Actinomycetota</taxon>
        <taxon>Actinomycetes</taxon>
        <taxon>Mycobacteriales</taxon>
        <taxon>Nocardiaceae</taxon>
        <taxon>Rhodococcoides</taxon>
    </lineage>
</organism>
<accession>A0ABS7NQI2</accession>
<proteinExistence type="predicted"/>
<feature type="domain" description="YdbS-like PH" evidence="2">
    <location>
        <begin position="74"/>
        <end position="149"/>
    </location>
</feature>
<dbReference type="EMBL" id="JABUKG010000002">
    <property type="protein sequence ID" value="MBY6319735.1"/>
    <property type="molecule type" value="Genomic_DNA"/>
</dbReference>
<sequence length="163" mass="17672">MRDPAERLGPRAVTLWTVAAGLLWAPILLGLVVWAVLLATVATRPLWAPLLILVPIALVAAAVHVLVVPRWRYAVHRWEVSDTAVYTRTGWFDQERRIAPLNRVQTVDTERGPLERALGLATVTVTTASSAGAVRIAALDLETADRVVARVTEAAARSRGDAT</sequence>
<evidence type="ECO:0000256" key="1">
    <source>
        <dbReference type="SAM" id="Phobius"/>
    </source>
</evidence>
<name>A0ABS7NQI2_9NOCA</name>
<dbReference type="InterPro" id="IPR005182">
    <property type="entry name" value="YdbS-like_PH"/>
</dbReference>
<dbReference type="PANTHER" id="PTHR34473">
    <property type="entry name" value="UPF0699 TRANSMEMBRANE PROTEIN YDBS"/>
    <property type="match status" value="1"/>
</dbReference>
<reference evidence="3 4" key="1">
    <citation type="submission" date="2020-06" db="EMBL/GenBank/DDBJ databases">
        <title>Taxonomy, biology and ecology of Rhodococcus bacteria occurring in California pistachio and other woody hosts as revealed by genome sequence analyses.</title>
        <authorList>
            <person name="Gai Y."/>
            <person name="Riely B."/>
        </authorList>
    </citation>
    <scope>NUCLEOTIDE SEQUENCE [LARGE SCALE GENOMIC DNA]</scope>
    <source>
        <strain evidence="3 4">BP-284</strain>
    </source>
</reference>